<dbReference type="EMBL" id="BPLR01012771">
    <property type="protein sequence ID" value="GIY56464.1"/>
    <property type="molecule type" value="Genomic_DNA"/>
</dbReference>
<protein>
    <submittedName>
        <fullName evidence="1">Uncharacterized protein</fullName>
    </submittedName>
</protein>
<evidence type="ECO:0000313" key="1">
    <source>
        <dbReference type="EMBL" id="GIY56464.1"/>
    </source>
</evidence>
<proteinExistence type="predicted"/>
<gene>
    <name evidence="1" type="ORF">CEXT_591291</name>
</gene>
<sequence length="81" mass="9291">MNGNSSCTKLRRENLIPADIAQTIRGELSSNCGRMEYVNIRKNRRGKHLNVQRKLKTGSPLHLEWFYCLQKAFLGKKISAT</sequence>
<comment type="caution">
    <text evidence="1">The sequence shown here is derived from an EMBL/GenBank/DDBJ whole genome shotgun (WGS) entry which is preliminary data.</text>
</comment>
<dbReference type="AlphaFoldDB" id="A0AAV4UFM2"/>
<organism evidence="1 2">
    <name type="scientific">Caerostris extrusa</name>
    <name type="common">Bark spider</name>
    <name type="synonym">Caerostris bankana</name>
    <dbReference type="NCBI Taxonomy" id="172846"/>
    <lineage>
        <taxon>Eukaryota</taxon>
        <taxon>Metazoa</taxon>
        <taxon>Ecdysozoa</taxon>
        <taxon>Arthropoda</taxon>
        <taxon>Chelicerata</taxon>
        <taxon>Arachnida</taxon>
        <taxon>Araneae</taxon>
        <taxon>Araneomorphae</taxon>
        <taxon>Entelegynae</taxon>
        <taxon>Araneoidea</taxon>
        <taxon>Araneidae</taxon>
        <taxon>Caerostris</taxon>
    </lineage>
</organism>
<keyword evidence="2" id="KW-1185">Reference proteome</keyword>
<evidence type="ECO:0000313" key="2">
    <source>
        <dbReference type="Proteomes" id="UP001054945"/>
    </source>
</evidence>
<name>A0AAV4UFM2_CAEEX</name>
<accession>A0AAV4UFM2</accession>
<reference evidence="1 2" key="1">
    <citation type="submission" date="2021-06" db="EMBL/GenBank/DDBJ databases">
        <title>Caerostris extrusa draft genome.</title>
        <authorList>
            <person name="Kono N."/>
            <person name="Arakawa K."/>
        </authorList>
    </citation>
    <scope>NUCLEOTIDE SEQUENCE [LARGE SCALE GENOMIC DNA]</scope>
</reference>
<dbReference type="Proteomes" id="UP001054945">
    <property type="component" value="Unassembled WGS sequence"/>
</dbReference>